<feature type="compositionally biased region" description="Low complexity" evidence="1">
    <location>
        <begin position="867"/>
        <end position="877"/>
    </location>
</feature>
<dbReference type="AlphaFoldDB" id="A0A3E2GZX6"/>
<proteinExistence type="predicted"/>
<comment type="caution">
    <text evidence="3">The sequence shown here is derived from an EMBL/GenBank/DDBJ whole genome shotgun (WGS) entry which is preliminary data.</text>
</comment>
<dbReference type="SUPFAM" id="SSF101447">
    <property type="entry name" value="Formin homology 2 domain (FH2 domain)"/>
    <property type="match status" value="1"/>
</dbReference>
<dbReference type="OrthoDB" id="5427664at2759"/>
<dbReference type="InterPro" id="IPR053018">
    <property type="entry name" value="Elsinochrome_Biosynth-Asso"/>
</dbReference>
<feature type="transmembrane region" description="Helical" evidence="2">
    <location>
        <begin position="1026"/>
        <end position="1042"/>
    </location>
</feature>
<name>A0A3E2GZX6_SCYLI</name>
<feature type="transmembrane region" description="Helical" evidence="2">
    <location>
        <begin position="786"/>
        <end position="805"/>
    </location>
</feature>
<keyword evidence="2" id="KW-0472">Membrane</keyword>
<evidence type="ECO:0000256" key="2">
    <source>
        <dbReference type="SAM" id="Phobius"/>
    </source>
</evidence>
<feature type="compositionally biased region" description="Polar residues" evidence="1">
    <location>
        <begin position="951"/>
        <end position="965"/>
    </location>
</feature>
<dbReference type="STRING" id="5539.A0A3E2GZX6"/>
<gene>
    <name evidence="3" type="ORF">B7463_g9794</name>
</gene>
<feature type="compositionally biased region" description="Pro residues" evidence="1">
    <location>
        <begin position="434"/>
        <end position="447"/>
    </location>
</feature>
<feature type="non-terminal residue" evidence="3">
    <location>
        <position position="1"/>
    </location>
</feature>
<dbReference type="PANTHER" id="PTHR37577:SF1">
    <property type="entry name" value="INTEGRAL MEMBRANE PROTEIN"/>
    <property type="match status" value="1"/>
</dbReference>
<keyword evidence="2" id="KW-0812">Transmembrane</keyword>
<feature type="region of interest" description="Disordered" evidence="1">
    <location>
        <begin position="884"/>
        <end position="903"/>
    </location>
</feature>
<reference evidence="3 4" key="1">
    <citation type="submission" date="2018-05" db="EMBL/GenBank/DDBJ databases">
        <title>Draft genome sequence of Scytalidium lignicola DSM 105466, a ubiquitous saprotrophic fungus.</title>
        <authorList>
            <person name="Buettner E."/>
            <person name="Gebauer A.M."/>
            <person name="Hofrichter M."/>
            <person name="Liers C."/>
            <person name="Kellner H."/>
        </authorList>
    </citation>
    <scope>NUCLEOTIDE SEQUENCE [LARGE SCALE GENOMIC DNA]</scope>
    <source>
        <strain evidence="3 4">DSM 105466</strain>
    </source>
</reference>
<keyword evidence="2" id="KW-1133">Transmembrane helix</keyword>
<sequence>MHQRSLKCIELGLNTASSGEMLDFSNFPSLEELSMSSHNFMGCATPSNAVKKLAPNLQCLKLDFTKRYLKFGEDHVKWVQNFARILNTNYPQSKLKKVIIKDKYVCRPGQSYEIAPGIPAFKRWPWVYLEEARQRATHHRLTLEYKALYTKEEWDEIISDNDRFADVTGNSYENEEWREQEYWDEIEKLSKPSVHKGFNRLVKEPFRDDRYVWVNVSKTFHSNGPDTTCVPNQIPHFLRDFEMVFLECHNSSQPFASAIQAVGQDLFGQGNKINLFEQQNCQGGAGVGDLSNNQLCLPNGDSAWLSFMVSSPPPPPPPPPPVCNQTIPPISSESNGDGDGHQWLSIMVASPLPPTSAFIFKVVTPAASSPPPPPSYEPLQAPILGDSKITLKLSNGGCCHSFETITVVDLSNNAVCDTISLVNSFWFQGTANPQDPPPPPPPPPPPSGGLWNLQVWTDDDCGNAGGSPVSFGGEAYCLQPYSQTPTSRELGHCIHGIYIATSAISHRLVKDTHLDESTNPVDQQVLSYIWRKLWKPPEQWGGPLKDAVLAMSDTQIVAGLSILASGFSQVGCGLSIFHWHIVVFLAWFSSVTHLTTLTFLRRYIHDNRGIRMLRLVLMLLLVVILAVALVPTGGACGLQDARQYNYTRTTAPYGSNIPYWSFTPEAAGSPAKCCFSEMPKKETFIGPDNTDFLSMIASEVVLISSSFTKALKLFRGSSNFAKAWLRHKPAQTCKRLARNLEDRFNNPKLIPKQRIYFVCHCILITFIVFARAVYDLAESMLWKMSWLLFSLAWGTVRIFNIRNLADSNVAAVDDSQREVVLQENFWGFGQLVPTLLLILPLLSLAEGVLGLGKPKSTNTASASSNPVTEEATTEDNTTAVAVEAPDSNRSSLTMQPSQNLPLYTDPYTELERTTDFEMTRRTGTDLVNMEYNLGSNAENAPSIVTRRHSRSPQGNPPSETSPPQSTIQLWPAEALYNHDFYTDEWYIDMVICMFLLALELGIELIAFTAGVGSKTVITFIANFESWQIYISITLLFSYAIGFS</sequence>
<evidence type="ECO:0000313" key="3">
    <source>
        <dbReference type="EMBL" id="RFU26532.1"/>
    </source>
</evidence>
<dbReference type="Proteomes" id="UP000258309">
    <property type="component" value="Unassembled WGS sequence"/>
</dbReference>
<dbReference type="PANTHER" id="PTHR37577">
    <property type="entry name" value="INTEGRAL MEMBRANE PROTEIN"/>
    <property type="match status" value="1"/>
</dbReference>
<organism evidence="3 4">
    <name type="scientific">Scytalidium lignicola</name>
    <name type="common">Hyphomycete</name>
    <dbReference type="NCBI Taxonomy" id="5539"/>
    <lineage>
        <taxon>Eukaryota</taxon>
        <taxon>Fungi</taxon>
        <taxon>Dikarya</taxon>
        <taxon>Ascomycota</taxon>
        <taxon>Pezizomycotina</taxon>
        <taxon>Leotiomycetes</taxon>
        <taxon>Leotiomycetes incertae sedis</taxon>
        <taxon>Scytalidium</taxon>
    </lineage>
</organism>
<evidence type="ECO:0000313" key="4">
    <source>
        <dbReference type="Proteomes" id="UP000258309"/>
    </source>
</evidence>
<feature type="compositionally biased region" description="Polar residues" evidence="1">
    <location>
        <begin position="855"/>
        <end position="866"/>
    </location>
</feature>
<feature type="region of interest" description="Disordered" evidence="1">
    <location>
        <begin position="855"/>
        <end position="877"/>
    </location>
</feature>
<keyword evidence="4" id="KW-1185">Reference proteome</keyword>
<protein>
    <submittedName>
        <fullName evidence="3">Uncharacterized protein</fullName>
    </submittedName>
</protein>
<feature type="region of interest" description="Disordered" evidence="1">
    <location>
        <begin position="429"/>
        <end position="450"/>
    </location>
</feature>
<feature type="region of interest" description="Disordered" evidence="1">
    <location>
        <begin position="938"/>
        <end position="965"/>
    </location>
</feature>
<evidence type="ECO:0000256" key="1">
    <source>
        <dbReference type="SAM" id="MobiDB-lite"/>
    </source>
</evidence>
<feature type="compositionally biased region" description="Polar residues" evidence="1">
    <location>
        <begin position="887"/>
        <end position="901"/>
    </location>
</feature>
<feature type="transmembrane region" description="Helical" evidence="2">
    <location>
        <begin position="825"/>
        <end position="845"/>
    </location>
</feature>
<feature type="transmembrane region" description="Helical" evidence="2">
    <location>
        <begin position="985"/>
        <end position="1006"/>
    </location>
</feature>
<feature type="transmembrane region" description="Helical" evidence="2">
    <location>
        <begin position="577"/>
        <end position="600"/>
    </location>
</feature>
<feature type="non-terminal residue" evidence="3">
    <location>
        <position position="1043"/>
    </location>
</feature>
<accession>A0A3E2GZX6</accession>
<feature type="transmembrane region" description="Helical" evidence="2">
    <location>
        <begin position="755"/>
        <end position="774"/>
    </location>
</feature>
<dbReference type="EMBL" id="NCSJ02000256">
    <property type="protein sequence ID" value="RFU26532.1"/>
    <property type="molecule type" value="Genomic_DNA"/>
</dbReference>
<feature type="transmembrane region" description="Helical" evidence="2">
    <location>
        <begin position="612"/>
        <end position="630"/>
    </location>
</feature>